<keyword evidence="1" id="KW-1133">Transmembrane helix</keyword>
<dbReference type="STRING" id="1513793.SAMN06296036_1432"/>
<accession>A0A1Y6CRD5</accession>
<protein>
    <recommendedName>
        <fullName evidence="4">DUF1622 domain-containing protein</fullName>
    </recommendedName>
</protein>
<dbReference type="PANTHER" id="PTHR38468:SF1">
    <property type="entry name" value="SLL0939 PROTEIN"/>
    <property type="match status" value="1"/>
</dbReference>
<feature type="transmembrane region" description="Helical" evidence="1">
    <location>
        <begin position="55"/>
        <end position="77"/>
    </location>
</feature>
<dbReference type="PANTHER" id="PTHR38468">
    <property type="entry name" value="SLL0939 PROTEIN"/>
    <property type="match status" value="1"/>
</dbReference>
<proteinExistence type="predicted"/>
<keyword evidence="1" id="KW-0472">Membrane</keyword>
<keyword evidence="1" id="KW-0812">Transmembrane</keyword>
<sequence>MKEFLEPISEVIDLLGIAILVVAALKFFYQYLIFELRRFKGLECMQLMRNMRVEMGGYILLALEVLIISDVIHSAITHTLEDFYELGMLVLIRTMIGYFLGKEIKELKEEA</sequence>
<gene>
    <name evidence="2" type="ORF">SAMN06296036_1432</name>
</gene>
<organism evidence="2 3">
    <name type="scientific">Pseudobacteriovorax antillogorgiicola</name>
    <dbReference type="NCBI Taxonomy" id="1513793"/>
    <lineage>
        <taxon>Bacteria</taxon>
        <taxon>Pseudomonadati</taxon>
        <taxon>Bdellovibrionota</taxon>
        <taxon>Oligoflexia</taxon>
        <taxon>Oligoflexales</taxon>
        <taxon>Pseudobacteriovoracaceae</taxon>
        <taxon>Pseudobacteriovorax</taxon>
    </lineage>
</organism>
<evidence type="ECO:0000313" key="3">
    <source>
        <dbReference type="Proteomes" id="UP000192907"/>
    </source>
</evidence>
<dbReference type="InterPro" id="IPR012427">
    <property type="entry name" value="DUF1622"/>
</dbReference>
<keyword evidence="3" id="KW-1185">Reference proteome</keyword>
<evidence type="ECO:0000313" key="2">
    <source>
        <dbReference type="EMBL" id="SMF82741.1"/>
    </source>
</evidence>
<dbReference type="OrthoDB" id="7060802at2"/>
<dbReference type="Pfam" id="PF07784">
    <property type="entry name" value="DUF1622"/>
    <property type="match status" value="1"/>
</dbReference>
<dbReference type="AlphaFoldDB" id="A0A1Y6CRD5"/>
<evidence type="ECO:0000256" key="1">
    <source>
        <dbReference type="SAM" id="Phobius"/>
    </source>
</evidence>
<dbReference type="EMBL" id="FWZT01000043">
    <property type="protein sequence ID" value="SMF82741.1"/>
    <property type="molecule type" value="Genomic_DNA"/>
</dbReference>
<evidence type="ECO:0008006" key="4">
    <source>
        <dbReference type="Google" id="ProtNLM"/>
    </source>
</evidence>
<feature type="transmembrane region" description="Helical" evidence="1">
    <location>
        <begin position="12"/>
        <end position="34"/>
    </location>
</feature>
<dbReference type="Proteomes" id="UP000192907">
    <property type="component" value="Unassembled WGS sequence"/>
</dbReference>
<reference evidence="3" key="1">
    <citation type="submission" date="2017-04" db="EMBL/GenBank/DDBJ databases">
        <authorList>
            <person name="Varghese N."/>
            <person name="Submissions S."/>
        </authorList>
    </citation>
    <scope>NUCLEOTIDE SEQUENCE [LARGE SCALE GENOMIC DNA]</scope>
    <source>
        <strain evidence="3">RKEM611</strain>
    </source>
</reference>
<name>A0A1Y6CRD5_9BACT</name>
<dbReference type="RefSeq" id="WP_132326226.1">
    <property type="nucleotide sequence ID" value="NZ_FWZT01000043.1"/>
</dbReference>